<dbReference type="PANTHER" id="PTHR34857">
    <property type="entry name" value="SLL0384 PROTEIN"/>
    <property type="match status" value="1"/>
</dbReference>
<comment type="subcellular location">
    <subcellularLocation>
        <location evidence="1">Membrane</location>
        <topology evidence="1">Multi-pass membrane protein</topology>
    </subcellularLocation>
</comment>
<dbReference type="EMBL" id="JBJHQH010000003">
    <property type="protein sequence ID" value="MFK9090973.1"/>
    <property type="molecule type" value="Genomic_DNA"/>
</dbReference>
<evidence type="ECO:0000313" key="7">
    <source>
        <dbReference type="EMBL" id="MFK9090973.1"/>
    </source>
</evidence>
<gene>
    <name evidence="7" type="ORF">ACJEBI_05730</name>
</gene>
<evidence type="ECO:0000313" key="8">
    <source>
        <dbReference type="Proteomes" id="UP001623041"/>
    </source>
</evidence>
<dbReference type="Pfam" id="PF02361">
    <property type="entry name" value="CbiQ"/>
    <property type="match status" value="1"/>
</dbReference>
<feature type="transmembrane region" description="Helical" evidence="6">
    <location>
        <begin position="103"/>
        <end position="126"/>
    </location>
</feature>
<dbReference type="InterPro" id="IPR003339">
    <property type="entry name" value="ABC/ECF_trnsptr_transmembrane"/>
</dbReference>
<evidence type="ECO:0000256" key="5">
    <source>
        <dbReference type="ARBA" id="ARBA00023136"/>
    </source>
</evidence>
<feature type="transmembrane region" description="Helical" evidence="6">
    <location>
        <begin position="146"/>
        <end position="168"/>
    </location>
</feature>
<accession>A0ABW8RBZ8</accession>
<proteinExistence type="predicted"/>
<dbReference type="PANTHER" id="PTHR34857:SF2">
    <property type="entry name" value="SLL0384 PROTEIN"/>
    <property type="match status" value="1"/>
</dbReference>
<dbReference type="Proteomes" id="UP001623041">
    <property type="component" value="Unassembled WGS sequence"/>
</dbReference>
<keyword evidence="3 6" id="KW-0812">Transmembrane</keyword>
<evidence type="ECO:0000256" key="1">
    <source>
        <dbReference type="ARBA" id="ARBA00004141"/>
    </source>
</evidence>
<protein>
    <submittedName>
        <fullName evidence="7">Energy-coupling factor transporter transmembrane component T family protein</fullName>
    </submittedName>
</protein>
<dbReference type="RefSeq" id="WP_406579657.1">
    <property type="nucleotide sequence ID" value="NZ_JBJHQH010000003.1"/>
</dbReference>
<keyword evidence="4 6" id="KW-1133">Transmembrane helix</keyword>
<evidence type="ECO:0000256" key="3">
    <source>
        <dbReference type="ARBA" id="ARBA00022692"/>
    </source>
</evidence>
<reference evidence="7 8" key="1">
    <citation type="submission" date="2024-11" db="EMBL/GenBank/DDBJ databases">
        <authorList>
            <person name="Lucas J.A."/>
        </authorList>
    </citation>
    <scope>NUCLEOTIDE SEQUENCE [LARGE SCALE GENOMIC DNA]</scope>
    <source>
        <strain evidence="7 8">Z 5.4</strain>
    </source>
</reference>
<name>A0ABW8RBZ8_9BACI</name>
<evidence type="ECO:0000256" key="2">
    <source>
        <dbReference type="ARBA" id="ARBA00022475"/>
    </source>
</evidence>
<feature type="transmembrane region" description="Helical" evidence="6">
    <location>
        <begin position="236"/>
        <end position="254"/>
    </location>
</feature>
<keyword evidence="2" id="KW-1003">Cell membrane</keyword>
<sequence length="256" mass="28580">MKSISLYVERGSLIHDVDPITKLLYILFALLLPIILPSFTVSFLCLGISIVLLCAAKVIRKTIPVFSFVFFVLFTVVIIQGLFKPENETVLFQIGSVAMYKEGLLYALTITLRVTNIVSSFMILVLTTKPSDLVEALVRKGMSPRIGYVIVSVFQIIPEMMSSMGTIMDAQRARGMETEGNLLVRIKAFVPLLGPVILGSLINTKERAMALEVRGFNSRAPKTYLYEEKTYTHSRLVQSVMLLLIVGAIAWRIVAW</sequence>
<dbReference type="InterPro" id="IPR051611">
    <property type="entry name" value="ECF_transporter_component"/>
</dbReference>
<evidence type="ECO:0000256" key="4">
    <source>
        <dbReference type="ARBA" id="ARBA00022989"/>
    </source>
</evidence>
<evidence type="ECO:0000256" key="6">
    <source>
        <dbReference type="SAM" id="Phobius"/>
    </source>
</evidence>
<feature type="transmembrane region" description="Helical" evidence="6">
    <location>
        <begin position="63"/>
        <end position="83"/>
    </location>
</feature>
<feature type="transmembrane region" description="Helical" evidence="6">
    <location>
        <begin position="23"/>
        <end position="56"/>
    </location>
</feature>
<comment type="caution">
    <text evidence="7">The sequence shown here is derived from an EMBL/GenBank/DDBJ whole genome shotgun (WGS) entry which is preliminary data.</text>
</comment>
<feature type="transmembrane region" description="Helical" evidence="6">
    <location>
        <begin position="188"/>
        <end position="204"/>
    </location>
</feature>
<keyword evidence="8" id="KW-1185">Reference proteome</keyword>
<dbReference type="CDD" id="cd16914">
    <property type="entry name" value="EcfT"/>
    <property type="match status" value="1"/>
</dbReference>
<keyword evidence="5 6" id="KW-0472">Membrane</keyword>
<organism evidence="7 8">
    <name type="scientific">Bacillus salipaludis</name>
    <dbReference type="NCBI Taxonomy" id="2547811"/>
    <lineage>
        <taxon>Bacteria</taxon>
        <taxon>Bacillati</taxon>
        <taxon>Bacillota</taxon>
        <taxon>Bacilli</taxon>
        <taxon>Bacillales</taxon>
        <taxon>Bacillaceae</taxon>
        <taxon>Bacillus</taxon>
    </lineage>
</organism>